<protein>
    <submittedName>
        <fullName evidence="1">Uncharacterized protein</fullName>
    </submittedName>
</protein>
<gene>
    <name evidence="1" type="ORF">LOD99_11377</name>
</gene>
<organism evidence="1 2">
    <name type="scientific">Oopsacas minuta</name>
    <dbReference type="NCBI Taxonomy" id="111878"/>
    <lineage>
        <taxon>Eukaryota</taxon>
        <taxon>Metazoa</taxon>
        <taxon>Porifera</taxon>
        <taxon>Hexactinellida</taxon>
        <taxon>Hexasterophora</taxon>
        <taxon>Lyssacinosida</taxon>
        <taxon>Leucopsacidae</taxon>
        <taxon>Oopsacas</taxon>
    </lineage>
</organism>
<evidence type="ECO:0000313" key="1">
    <source>
        <dbReference type="EMBL" id="KAI6655648.1"/>
    </source>
</evidence>
<accession>A0AAV7K324</accession>
<evidence type="ECO:0000313" key="2">
    <source>
        <dbReference type="Proteomes" id="UP001165289"/>
    </source>
</evidence>
<keyword evidence="2" id="KW-1185">Reference proteome</keyword>
<name>A0AAV7K324_9METZ</name>
<reference evidence="1 2" key="1">
    <citation type="journal article" date="2023" name="BMC Biol.">
        <title>The compact genome of the sponge Oopsacas minuta (Hexactinellida) is lacking key metazoan core genes.</title>
        <authorList>
            <person name="Santini S."/>
            <person name="Schenkelaars Q."/>
            <person name="Jourda C."/>
            <person name="Duchesne M."/>
            <person name="Belahbib H."/>
            <person name="Rocher C."/>
            <person name="Selva M."/>
            <person name="Riesgo A."/>
            <person name="Vervoort M."/>
            <person name="Leys S.P."/>
            <person name="Kodjabachian L."/>
            <person name="Le Bivic A."/>
            <person name="Borchiellini C."/>
            <person name="Claverie J.M."/>
            <person name="Renard E."/>
        </authorList>
    </citation>
    <scope>NUCLEOTIDE SEQUENCE [LARGE SCALE GENOMIC DNA]</scope>
    <source>
        <strain evidence="1">SPO-2</strain>
    </source>
</reference>
<sequence length="247" mass="28083">MHGIKWDINFLTPCIRISKPDKDILMDVRQPFTPYFSIHPEITGSIEFLSVLYIPGTTEDVVKRGMGLTSDDVPNPPFQSEMLFQSDNLGESESLTFLVPELFFSCRKRFETDCAGGSIVDDCNVLVRDSRISDVIKYFTRNEPISGIFQFALLGQEELVSVLKLSRGRFAEGKDILGIFRKIHTLEGLFLSFDCKKETDNQGQVLISLHPKVFAVLSWVMKRLEALYSIPTRKLVLFKPTESLNYS</sequence>
<dbReference type="Proteomes" id="UP001165289">
    <property type="component" value="Unassembled WGS sequence"/>
</dbReference>
<proteinExistence type="predicted"/>
<dbReference type="EMBL" id="JAKMXF010000181">
    <property type="protein sequence ID" value="KAI6655648.1"/>
    <property type="molecule type" value="Genomic_DNA"/>
</dbReference>
<comment type="caution">
    <text evidence="1">The sequence shown here is derived from an EMBL/GenBank/DDBJ whole genome shotgun (WGS) entry which is preliminary data.</text>
</comment>
<dbReference type="AlphaFoldDB" id="A0AAV7K324"/>